<keyword evidence="5" id="KW-0720">Serine protease</keyword>
<dbReference type="PANTHER" id="PTHR10381:SF70">
    <property type="entry name" value="ATP-DEPENDENT CLP PROTEASE PROTEOLYTIC SUBUNIT"/>
    <property type="match status" value="1"/>
</dbReference>
<dbReference type="OrthoDB" id="9806592at2"/>
<dbReference type="InterPro" id="IPR029045">
    <property type="entry name" value="ClpP/crotonase-like_dom_sf"/>
</dbReference>
<evidence type="ECO:0000256" key="4">
    <source>
        <dbReference type="ARBA" id="ARBA00022801"/>
    </source>
</evidence>
<evidence type="ECO:0000313" key="9">
    <source>
        <dbReference type="Proteomes" id="UP000317944"/>
    </source>
</evidence>
<dbReference type="Gene3D" id="3.90.226.10">
    <property type="entry name" value="2-enoyl-CoA Hydratase, Chain A, domain 1"/>
    <property type="match status" value="1"/>
</dbReference>
<reference evidence="8 9" key="1">
    <citation type="submission" date="2018-03" db="EMBL/GenBank/DDBJ databases">
        <title>Aerobic endospore-forming bacteria genome sequencing and assembly.</title>
        <authorList>
            <person name="Cavalcante D.A."/>
            <person name="Driks A."/>
            <person name="Putonti C."/>
            <person name="De-Souza M.T."/>
        </authorList>
    </citation>
    <scope>NUCLEOTIDE SEQUENCE [LARGE SCALE GENOMIC DNA]</scope>
    <source>
        <strain evidence="8 9">SDF0037</strain>
    </source>
</reference>
<dbReference type="GO" id="GO:0051117">
    <property type="term" value="F:ATPase binding"/>
    <property type="evidence" value="ECO:0007669"/>
    <property type="project" value="TreeGrafter"/>
</dbReference>
<dbReference type="Pfam" id="PF00574">
    <property type="entry name" value="CLP_protease"/>
    <property type="match status" value="1"/>
</dbReference>
<dbReference type="GO" id="GO:0006515">
    <property type="term" value="P:protein quality control for misfolded or incompletely synthesized proteins"/>
    <property type="evidence" value="ECO:0007669"/>
    <property type="project" value="TreeGrafter"/>
</dbReference>
<feature type="region of interest" description="Disordered" evidence="7">
    <location>
        <begin position="225"/>
        <end position="256"/>
    </location>
</feature>
<dbReference type="InterPro" id="IPR023562">
    <property type="entry name" value="ClpP/TepA"/>
</dbReference>
<dbReference type="SUPFAM" id="SSF52096">
    <property type="entry name" value="ClpP/crotonase"/>
    <property type="match status" value="1"/>
</dbReference>
<dbReference type="RefSeq" id="WP_142511038.1">
    <property type="nucleotide sequence ID" value="NZ_SADV01000041.1"/>
</dbReference>
<evidence type="ECO:0000256" key="5">
    <source>
        <dbReference type="ARBA" id="ARBA00022825"/>
    </source>
</evidence>
<evidence type="ECO:0000256" key="2">
    <source>
        <dbReference type="ARBA" id="ARBA00022490"/>
    </source>
</evidence>
<evidence type="ECO:0000256" key="6">
    <source>
        <dbReference type="RuleBase" id="RU003567"/>
    </source>
</evidence>
<proteinExistence type="inferred from homology"/>
<dbReference type="Proteomes" id="UP000317944">
    <property type="component" value="Unassembled WGS sequence"/>
</dbReference>
<keyword evidence="3 8" id="KW-0645">Protease</keyword>
<evidence type="ECO:0000256" key="3">
    <source>
        <dbReference type="ARBA" id="ARBA00022670"/>
    </source>
</evidence>
<feature type="compositionally biased region" description="Polar residues" evidence="7">
    <location>
        <begin position="225"/>
        <end position="239"/>
    </location>
</feature>
<evidence type="ECO:0000256" key="1">
    <source>
        <dbReference type="ARBA" id="ARBA00007039"/>
    </source>
</evidence>
<accession>A0A544U7D1</accession>
<sequence length="256" mass="28582">MKVKRLFNYKNAQFDDELKNVPHNFAVKHDEEAKTSELTIYGVIGESWWNEKWTSAIDVDNALKEAGTNNLVIRLNSPGGSAFDGIAIYNRLMNYKKENDAKITIHVDGWACSAASVIAMAADELIMGLGAMIMIHEASSGVWGAKGDFRSEADLLEELEEGIIDIYMTKATVDREAIREKVDAETWFGASKAIEIGFATSATTSTVEDNKDKEIANLKNQMQDMKNQIENLTNQQKQEPTPEPVQPTNKRKGFLF</sequence>
<evidence type="ECO:0000313" key="8">
    <source>
        <dbReference type="EMBL" id="TQR26849.1"/>
    </source>
</evidence>
<dbReference type="GO" id="GO:0004176">
    <property type="term" value="F:ATP-dependent peptidase activity"/>
    <property type="evidence" value="ECO:0007669"/>
    <property type="project" value="InterPro"/>
</dbReference>
<name>A0A544U7D1_LYSSH</name>
<dbReference type="EMBL" id="SADV01000041">
    <property type="protein sequence ID" value="TQR26849.1"/>
    <property type="molecule type" value="Genomic_DNA"/>
</dbReference>
<protein>
    <recommendedName>
        <fullName evidence="6">ATP-dependent Clp protease proteolytic subunit</fullName>
    </recommendedName>
</protein>
<keyword evidence="4" id="KW-0378">Hydrolase</keyword>
<evidence type="ECO:0000256" key="7">
    <source>
        <dbReference type="SAM" id="MobiDB-lite"/>
    </source>
</evidence>
<dbReference type="InterPro" id="IPR001907">
    <property type="entry name" value="ClpP"/>
</dbReference>
<dbReference type="AlphaFoldDB" id="A0A544U7D1"/>
<dbReference type="GO" id="GO:0009368">
    <property type="term" value="C:endopeptidase Clp complex"/>
    <property type="evidence" value="ECO:0007669"/>
    <property type="project" value="TreeGrafter"/>
</dbReference>
<gene>
    <name evidence="8" type="ORF">C7Y47_23985</name>
</gene>
<comment type="similarity">
    <text evidence="1 6">Belongs to the peptidase S14 family.</text>
</comment>
<dbReference type="CDD" id="cd07016">
    <property type="entry name" value="S14_ClpP_1"/>
    <property type="match status" value="1"/>
</dbReference>
<keyword evidence="2" id="KW-0963">Cytoplasm</keyword>
<dbReference type="NCBIfam" id="NF045542">
    <property type="entry name" value="Clp_rel_HeadMat"/>
    <property type="match status" value="1"/>
</dbReference>
<dbReference type="GO" id="GO:0004252">
    <property type="term" value="F:serine-type endopeptidase activity"/>
    <property type="evidence" value="ECO:0007669"/>
    <property type="project" value="InterPro"/>
</dbReference>
<comment type="caution">
    <text evidence="8">The sequence shown here is derived from an EMBL/GenBank/DDBJ whole genome shotgun (WGS) entry which is preliminary data.</text>
</comment>
<organism evidence="8 9">
    <name type="scientific">Lysinibacillus sphaericus</name>
    <name type="common">Bacillus sphaericus</name>
    <dbReference type="NCBI Taxonomy" id="1421"/>
    <lineage>
        <taxon>Bacteria</taxon>
        <taxon>Bacillati</taxon>
        <taxon>Bacillota</taxon>
        <taxon>Bacilli</taxon>
        <taxon>Bacillales</taxon>
        <taxon>Bacillaceae</taxon>
        <taxon>Lysinibacillus</taxon>
    </lineage>
</organism>
<dbReference type="PRINTS" id="PR00127">
    <property type="entry name" value="CLPPROTEASEP"/>
</dbReference>
<dbReference type="PANTHER" id="PTHR10381">
    <property type="entry name" value="ATP-DEPENDENT CLP PROTEASE PROTEOLYTIC SUBUNIT"/>
    <property type="match status" value="1"/>
</dbReference>